<dbReference type="AlphaFoldDB" id="F2NCX8"/>
<dbReference type="RefSeq" id="WP_013706662.1">
    <property type="nucleotide sequence ID" value="NC_015388.1"/>
</dbReference>
<sequence length="62" mass="7092">MINLEDFRAGLQGLPCSCADELPDCCFRCSYLVYQEASCLLPYYFCGYNLPDRINQDRPACL</sequence>
<proteinExistence type="predicted"/>
<dbReference type="EMBL" id="CP002629">
    <property type="protein sequence ID" value="AEB09552.1"/>
    <property type="molecule type" value="Genomic_DNA"/>
</dbReference>
<protein>
    <submittedName>
        <fullName evidence="1">Uncharacterized protein</fullName>
    </submittedName>
</protein>
<name>F2NCX8_DESAR</name>
<evidence type="ECO:0000313" key="2">
    <source>
        <dbReference type="Proteomes" id="UP000000483"/>
    </source>
</evidence>
<organism evidence="1 2">
    <name type="scientific">Desulfobacca acetoxidans (strain ATCC 700848 / DSM 11109 / ASRB2)</name>
    <dbReference type="NCBI Taxonomy" id="880072"/>
    <lineage>
        <taxon>Bacteria</taxon>
        <taxon>Pseudomonadati</taxon>
        <taxon>Thermodesulfobacteriota</taxon>
        <taxon>Desulfobaccia</taxon>
        <taxon>Desulfobaccales</taxon>
        <taxon>Desulfobaccaceae</taxon>
        <taxon>Desulfobacca</taxon>
    </lineage>
</organism>
<dbReference type="KEGG" id="dao:Desac_1711"/>
<dbReference type="Proteomes" id="UP000000483">
    <property type="component" value="Chromosome"/>
</dbReference>
<reference evidence="1 2" key="1">
    <citation type="journal article" date="2011" name="Stand. Genomic Sci.">
        <title>Complete genome sequence of the acetate-degrading sulfate reducer Desulfobacca acetoxidans type strain (ASRB2).</title>
        <authorList>
            <person name="Goker M."/>
            <person name="Teshima H."/>
            <person name="Lapidus A."/>
            <person name="Nolan M."/>
            <person name="Lucas S."/>
            <person name="Hammon N."/>
            <person name="Deshpande S."/>
            <person name="Cheng J.F."/>
            <person name="Tapia R."/>
            <person name="Han C."/>
            <person name="Goodwin L."/>
            <person name="Pitluck S."/>
            <person name="Huntemann M."/>
            <person name="Liolios K."/>
            <person name="Ivanova N."/>
            <person name="Pagani I."/>
            <person name="Mavromatis K."/>
            <person name="Ovchinikova G."/>
            <person name="Pati A."/>
            <person name="Chen A."/>
            <person name="Palaniappan K."/>
            <person name="Land M."/>
            <person name="Hauser L."/>
            <person name="Brambilla E.M."/>
            <person name="Rohde M."/>
            <person name="Spring S."/>
            <person name="Detter J.C."/>
            <person name="Woyke T."/>
            <person name="Bristow J."/>
            <person name="Eisen J.A."/>
            <person name="Markowitz V."/>
            <person name="Hugenholtz P."/>
            <person name="Kyrpides N.C."/>
            <person name="Klenk H.P."/>
        </authorList>
    </citation>
    <scope>NUCLEOTIDE SEQUENCE [LARGE SCALE GENOMIC DNA]</scope>
    <source>
        <strain evidence="2">ATCC 700848 / DSM 11109 / ASRB2</strain>
    </source>
</reference>
<evidence type="ECO:0000313" key="1">
    <source>
        <dbReference type="EMBL" id="AEB09552.1"/>
    </source>
</evidence>
<keyword evidence="2" id="KW-1185">Reference proteome</keyword>
<gene>
    <name evidence="1" type="ordered locus">Desac_1711</name>
</gene>
<dbReference type="STRING" id="880072.Desac_1711"/>
<reference evidence="2" key="2">
    <citation type="submission" date="2011-03" db="EMBL/GenBank/DDBJ databases">
        <title>The complete genome of Desulfobacca acetoxidans DSM 11109.</title>
        <authorList>
            <consortium name="US DOE Joint Genome Institute (JGI-PGF)"/>
            <person name="Lucas S."/>
            <person name="Copeland A."/>
            <person name="Lapidus A."/>
            <person name="Bruce D."/>
            <person name="Goodwin L."/>
            <person name="Pitluck S."/>
            <person name="Peters L."/>
            <person name="Kyrpides N."/>
            <person name="Mavromatis K."/>
            <person name="Ivanova N."/>
            <person name="Ovchinnikova G."/>
            <person name="Teshima H."/>
            <person name="Detter J.C."/>
            <person name="Han C."/>
            <person name="Land M."/>
            <person name="Hauser L."/>
            <person name="Markowitz V."/>
            <person name="Cheng J.-F."/>
            <person name="Hugenholtz P."/>
            <person name="Woyke T."/>
            <person name="Wu D."/>
            <person name="Spring S."/>
            <person name="Schueler E."/>
            <person name="Brambilla E."/>
            <person name="Klenk H.-P."/>
            <person name="Eisen J.A."/>
        </authorList>
    </citation>
    <scope>NUCLEOTIDE SEQUENCE [LARGE SCALE GENOMIC DNA]</scope>
    <source>
        <strain evidence="2">ATCC 700848 / DSM 11109 / ASRB2</strain>
    </source>
</reference>
<accession>F2NCX8</accession>
<dbReference type="HOGENOM" id="CLU_2896685_0_0_7"/>